<dbReference type="eggNOG" id="KOG1729">
    <property type="taxonomic scope" value="Eukaryota"/>
</dbReference>
<feature type="compositionally biased region" description="Polar residues" evidence="18">
    <location>
        <begin position="336"/>
        <end position="345"/>
    </location>
</feature>
<dbReference type="SUPFAM" id="SSF57903">
    <property type="entry name" value="FYVE/PHD zinc finger"/>
    <property type="match status" value="1"/>
</dbReference>
<evidence type="ECO:0000256" key="11">
    <source>
        <dbReference type="ARBA" id="ARBA00022771"/>
    </source>
</evidence>
<evidence type="ECO:0000256" key="4">
    <source>
        <dbReference type="ARBA" id="ARBA00004371"/>
    </source>
</evidence>
<dbReference type="CDD" id="cd16489">
    <property type="entry name" value="mRING-CH-C4HC2H_ZNRF"/>
    <property type="match status" value="1"/>
</dbReference>
<keyword evidence="14" id="KW-0472">Membrane</keyword>
<dbReference type="PANTHER" id="PTHR46661">
    <property type="entry name" value="E3 UBIQUITIN-PROTEIN LIGASE ZNRF1-LIKE PROTEIN"/>
    <property type="match status" value="1"/>
</dbReference>
<accession>W2S372</accession>
<feature type="compositionally biased region" description="Polar residues" evidence="18">
    <location>
        <begin position="54"/>
        <end position="65"/>
    </location>
</feature>
<evidence type="ECO:0000256" key="3">
    <source>
        <dbReference type="ARBA" id="ARBA00004177"/>
    </source>
</evidence>
<dbReference type="OrthoDB" id="660555at2759"/>
<dbReference type="GO" id="GO:0070936">
    <property type="term" value="P:protein K48-linked ubiquitination"/>
    <property type="evidence" value="ECO:0007669"/>
    <property type="project" value="TreeGrafter"/>
</dbReference>
<feature type="domain" description="FYVE-type" evidence="20">
    <location>
        <begin position="184"/>
        <end position="287"/>
    </location>
</feature>
<dbReference type="GO" id="GO:0061630">
    <property type="term" value="F:ubiquitin protein ligase activity"/>
    <property type="evidence" value="ECO:0007669"/>
    <property type="project" value="UniProtKB-EC"/>
</dbReference>
<dbReference type="InterPro" id="IPR000306">
    <property type="entry name" value="Znf_FYVE"/>
</dbReference>
<dbReference type="PROSITE" id="PS50178">
    <property type="entry name" value="ZF_FYVE"/>
    <property type="match status" value="1"/>
</dbReference>
<evidence type="ECO:0000259" key="19">
    <source>
        <dbReference type="PROSITE" id="PS50089"/>
    </source>
</evidence>
<dbReference type="InterPro" id="IPR051878">
    <property type="entry name" value="ZNRF_ubiq-protein_ligase"/>
</dbReference>
<dbReference type="GO" id="GO:0008270">
    <property type="term" value="F:zinc ion binding"/>
    <property type="evidence" value="ECO:0007669"/>
    <property type="project" value="UniProtKB-KW"/>
</dbReference>
<dbReference type="EC" id="2.3.2.27" evidence="6"/>
<evidence type="ECO:0000256" key="9">
    <source>
        <dbReference type="ARBA" id="ARBA00022723"/>
    </source>
</evidence>
<feature type="compositionally biased region" description="Polar residues" evidence="18">
    <location>
        <begin position="165"/>
        <end position="174"/>
    </location>
</feature>
<dbReference type="HOGENOM" id="CLU_022550_2_0_1"/>
<feature type="domain" description="RING-type" evidence="19">
    <location>
        <begin position="520"/>
        <end position="561"/>
    </location>
</feature>
<dbReference type="InParanoid" id="W2S372"/>
<dbReference type="EMBL" id="KB822718">
    <property type="protein sequence ID" value="ETN43142.1"/>
    <property type="molecule type" value="Genomic_DNA"/>
</dbReference>
<feature type="region of interest" description="Disordered" evidence="18">
    <location>
        <begin position="1"/>
        <end position="112"/>
    </location>
</feature>
<feature type="region of interest" description="Disordered" evidence="18">
    <location>
        <begin position="228"/>
        <end position="248"/>
    </location>
</feature>
<reference evidence="21 22" key="1">
    <citation type="submission" date="2013-03" db="EMBL/GenBank/DDBJ databases">
        <title>The Genome Sequence of Phialophora europaea CBS 101466.</title>
        <authorList>
            <consortium name="The Broad Institute Genomics Platform"/>
            <person name="Cuomo C."/>
            <person name="de Hoog S."/>
            <person name="Gorbushina A."/>
            <person name="Walker B."/>
            <person name="Young S.K."/>
            <person name="Zeng Q."/>
            <person name="Gargeya S."/>
            <person name="Fitzgerald M."/>
            <person name="Haas B."/>
            <person name="Abouelleil A."/>
            <person name="Allen A.W."/>
            <person name="Alvarado L."/>
            <person name="Arachchi H.M."/>
            <person name="Berlin A.M."/>
            <person name="Chapman S.B."/>
            <person name="Gainer-Dewar J."/>
            <person name="Goldberg J."/>
            <person name="Griggs A."/>
            <person name="Gujja S."/>
            <person name="Hansen M."/>
            <person name="Howarth C."/>
            <person name="Imamovic A."/>
            <person name="Ireland A."/>
            <person name="Larimer J."/>
            <person name="McCowan C."/>
            <person name="Murphy C."/>
            <person name="Pearson M."/>
            <person name="Poon T.W."/>
            <person name="Priest M."/>
            <person name="Roberts A."/>
            <person name="Saif S."/>
            <person name="Shea T."/>
            <person name="Sisk P."/>
            <person name="Sykes S."/>
            <person name="Wortman J."/>
            <person name="Nusbaum C."/>
            <person name="Birren B."/>
        </authorList>
    </citation>
    <scope>NUCLEOTIDE SEQUENCE [LARGE SCALE GENOMIC DNA]</scope>
    <source>
        <strain evidence="21 22">CBS 101466</strain>
    </source>
</reference>
<evidence type="ECO:0000256" key="15">
    <source>
        <dbReference type="ARBA" id="ARBA00023228"/>
    </source>
</evidence>
<feature type="compositionally biased region" description="Pro residues" evidence="18">
    <location>
        <begin position="283"/>
        <end position="293"/>
    </location>
</feature>
<organism evidence="21 22">
    <name type="scientific">Cyphellophora europaea (strain CBS 101466)</name>
    <name type="common">Phialophora europaea</name>
    <dbReference type="NCBI Taxonomy" id="1220924"/>
    <lineage>
        <taxon>Eukaryota</taxon>
        <taxon>Fungi</taxon>
        <taxon>Dikarya</taxon>
        <taxon>Ascomycota</taxon>
        <taxon>Pezizomycotina</taxon>
        <taxon>Eurotiomycetes</taxon>
        <taxon>Chaetothyriomycetidae</taxon>
        <taxon>Chaetothyriales</taxon>
        <taxon>Cyphellophoraceae</taxon>
        <taxon>Cyphellophora</taxon>
    </lineage>
</organism>
<gene>
    <name evidence="21" type="ORF">HMPREF1541_02300</name>
</gene>
<evidence type="ECO:0000313" key="21">
    <source>
        <dbReference type="EMBL" id="ETN43142.1"/>
    </source>
</evidence>
<evidence type="ECO:0000256" key="17">
    <source>
        <dbReference type="PROSITE-ProRule" id="PRU00175"/>
    </source>
</evidence>
<keyword evidence="15" id="KW-0458">Lysosome</keyword>
<evidence type="ECO:0000259" key="20">
    <source>
        <dbReference type="PROSITE" id="PS50178"/>
    </source>
</evidence>
<name>W2S372_CYPE1</name>
<dbReference type="PROSITE" id="PS50089">
    <property type="entry name" value="ZF_RING_2"/>
    <property type="match status" value="1"/>
</dbReference>
<evidence type="ECO:0000256" key="10">
    <source>
        <dbReference type="ARBA" id="ARBA00022753"/>
    </source>
</evidence>
<dbReference type="GO" id="GO:0005768">
    <property type="term" value="C:endosome"/>
    <property type="evidence" value="ECO:0007669"/>
    <property type="project" value="UniProtKB-SubCell"/>
</dbReference>
<keyword evidence="13" id="KW-0862">Zinc</keyword>
<dbReference type="InterPro" id="IPR013083">
    <property type="entry name" value="Znf_RING/FYVE/PHD"/>
</dbReference>
<feature type="compositionally biased region" description="Polar residues" evidence="18">
    <location>
        <begin position="1"/>
        <end position="14"/>
    </location>
</feature>
<dbReference type="GO" id="GO:0016020">
    <property type="term" value="C:membrane"/>
    <property type="evidence" value="ECO:0007669"/>
    <property type="project" value="UniProtKB-SubCell"/>
</dbReference>
<proteinExistence type="predicted"/>
<dbReference type="Pfam" id="PF01363">
    <property type="entry name" value="FYVE"/>
    <property type="match status" value="1"/>
</dbReference>
<dbReference type="GeneID" id="19969639"/>
<comment type="catalytic activity">
    <reaction evidence="1">
        <text>S-ubiquitinyl-[E2 ubiquitin-conjugating enzyme]-L-cysteine + [acceptor protein]-L-lysine = [E2 ubiquitin-conjugating enzyme]-L-cysteine + N(6)-ubiquitinyl-[acceptor protein]-L-lysine.</text>
        <dbReference type="EC" id="2.3.2.27"/>
    </reaction>
</comment>
<dbReference type="GO" id="GO:0043161">
    <property type="term" value="P:proteasome-mediated ubiquitin-dependent protein catabolic process"/>
    <property type="evidence" value="ECO:0007669"/>
    <property type="project" value="TreeGrafter"/>
</dbReference>
<keyword evidence="8" id="KW-0519">Myristate</keyword>
<dbReference type="InterPro" id="IPR001841">
    <property type="entry name" value="Znf_RING"/>
</dbReference>
<evidence type="ECO:0000256" key="13">
    <source>
        <dbReference type="ARBA" id="ARBA00022833"/>
    </source>
</evidence>
<keyword evidence="11 17" id="KW-0863">Zinc-finger</keyword>
<dbReference type="Gene3D" id="3.30.40.10">
    <property type="entry name" value="Zinc/RING finger domain, C3HC4 (zinc finger)"/>
    <property type="match status" value="2"/>
</dbReference>
<dbReference type="SMART" id="SM00064">
    <property type="entry name" value="FYVE"/>
    <property type="match status" value="1"/>
</dbReference>
<protein>
    <recommendedName>
        <fullName evidence="6">RING-type E3 ubiquitin transferase</fullName>
        <ecNumber evidence="6">2.3.2.27</ecNumber>
    </recommendedName>
</protein>
<feature type="region of interest" description="Disordered" evidence="18">
    <location>
        <begin position="277"/>
        <end position="345"/>
    </location>
</feature>
<keyword evidence="16" id="KW-0449">Lipoprotein</keyword>
<evidence type="ECO:0000256" key="6">
    <source>
        <dbReference type="ARBA" id="ARBA00012483"/>
    </source>
</evidence>
<keyword evidence="12" id="KW-0833">Ubl conjugation pathway</keyword>
<evidence type="ECO:0000256" key="5">
    <source>
        <dbReference type="ARBA" id="ARBA00004906"/>
    </source>
</evidence>
<dbReference type="InterPro" id="IPR011011">
    <property type="entry name" value="Znf_FYVE_PHD"/>
</dbReference>
<evidence type="ECO:0000256" key="1">
    <source>
        <dbReference type="ARBA" id="ARBA00000900"/>
    </source>
</evidence>
<dbReference type="FunCoup" id="W2S372">
    <property type="interactions" value="13"/>
</dbReference>
<feature type="compositionally biased region" description="Low complexity" evidence="18">
    <location>
        <begin position="236"/>
        <end position="245"/>
    </location>
</feature>
<sequence length="567" mass="62660">MSTSDPESSLSGVASVNPPMHPALPDRSPARPNHPSYPRRQSSLTDARYPDHLTGSSSINPQSVTGRDGSTPHLPPSIDAQARRDIITAMDRKRRLTNSAQDHGRRRQMPMGLADRAVQELLDSDEESPFAERPSANRHGEQREVVDLTGSSPPLNAPPHPPPQESRTSSTNSRRYVVPHWQPDSEVSECPICWRPFTWLFRRHHCRKCGRVVCNECSPHRITIPRQYIVNPPSPEESASPTATEGYRVETIDLTGDDEDGDGRFARRHLEGGEKVRLCNPCVPDPQPDPLPNLPSTENLDPDPRPTGSLTSMFQGPRRPSHTGPVRPPNRHRTGTLPTLSPMPTANTPTFGSFTGRPRPSSMVGPSAMFPPGYDPRFGPHNNPLPPLPSGSSHSSMYGHGRYASLDSRNRIAPEPYRRSRGNSMFDQHLRDLGTTPPAPRHTRPRLNEADICPICRRALPPAGLDGDESEREAHIINCISARDHSSGEGSSSRPNAVHMISFVASEKDCLGGDGNAQECSICMVEYDPGDELARLECFCKFHKECIVSWLNRKAECPVHKASNMHF</sequence>
<dbReference type="PANTHER" id="PTHR46661:SF4">
    <property type="entry name" value="RING-TYPE DOMAIN-CONTAINING PROTEIN"/>
    <property type="match status" value="1"/>
</dbReference>
<keyword evidence="7" id="KW-0808">Transferase</keyword>
<evidence type="ECO:0000256" key="16">
    <source>
        <dbReference type="ARBA" id="ARBA00023288"/>
    </source>
</evidence>
<dbReference type="Proteomes" id="UP000030752">
    <property type="component" value="Unassembled WGS sequence"/>
</dbReference>
<dbReference type="AlphaFoldDB" id="W2S372"/>
<feature type="region of interest" description="Disordered" evidence="18">
    <location>
        <begin position="124"/>
        <end position="174"/>
    </location>
</feature>
<comment type="pathway">
    <text evidence="5">Protein modification; protein ubiquitination.</text>
</comment>
<evidence type="ECO:0000256" key="14">
    <source>
        <dbReference type="ARBA" id="ARBA00023136"/>
    </source>
</evidence>
<comment type="subcellular location">
    <subcellularLocation>
        <location evidence="3">Endosome</location>
    </subcellularLocation>
    <subcellularLocation>
        <location evidence="4">Lysosome</location>
    </subcellularLocation>
    <subcellularLocation>
        <location evidence="2">Membrane</location>
        <topology evidence="2">Peripheral membrane protein</topology>
    </subcellularLocation>
</comment>
<keyword evidence="22" id="KW-1185">Reference proteome</keyword>
<evidence type="ECO:0000256" key="8">
    <source>
        <dbReference type="ARBA" id="ARBA00022707"/>
    </source>
</evidence>
<evidence type="ECO:0000313" key="22">
    <source>
        <dbReference type="Proteomes" id="UP000030752"/>
    </source>
</evidence>
<evidence type="ECO:0000256" key="18">
    <source>
        <dbReference type="SAM" id="MobiDB-lite"/>
    </source>
</evidence>
<dbReference type="InterPro" id="IPR017455">
    <property type="entry name" value="Znf_FYVE-rel"/>
</dbReference>
<feature type="compositionally biased region" description="Pro residues" evidence="18">
    <location>
        <begin position="155"/>
        <end position="164"/>
    </location>
</feature>
<keyword evidence="10" id="KW-0967">Endosome</keyword>
<dbReference type="RefSeq" id="XP_008714878.1">
    <property type="nucleotide sequence ID" value="XM_008716656.1"/>
</dbReference>
<evidence type="ECO:0000256" key="7">
    <source>
        <dbReference type="ARBA" id="ARBA00022679"/>
    </source>
</evidence>
<dbReference type="VEuPathDB" id="FungiDB:HMPREF1541_02300"/>
<dbReference type="STRING" id="1220924.W2S372"/>
<keyword evidence="9" id="KW-0479">Metal-binding</keyword>
<evidence type="ECO:0000256" key="2">
    <source>
        <dbReference type="ARBA" id="ARBA00004170"/>
    </source>
</evidence>
<evidence type="ECO:0000256" key="12">
    <source>
        <dbReference type="ARBA" id="ARBA00022786"/>
    </source>
</evidence>
<dbReference type="eggNOG" id="KOG1819">
    <property type="taxonomic scope" value="Eukaryota"/>
</dbReference>
<dbReference type="Pfam" id="PF13639">
    <property type="entry name" value="zf-RING_2"/>
    <property type="match status" value="1"/>
</dbReference>
<dbReference type="SUPFAM" id="SSF57850">
    <property type="entry name" value="RING/U-box"/>
    <property type="match status" value="1"/>
</dbReference>